<proteinExistence type="predicted"/>
<evidence type="ECO:0000313" key="3">
    <source>
        <dbReference type="Proteomes" id="UP001303046"/>
    </source>
</evidence>
<sequence>MSETSGDSRDAIHFITNLINNTVSSAKQLLDALEREGKQKAPAGNKVIMQSEAPPGPSANTGQSHLRDCYPLLGARISCEMYRSLDKKRILITQLYEAEQEINDDVAKQLEQCAQTSSKRCVIGGTDFVRV</sequence>
<evidence type="ECO:0000313" key="2">
    <source>
        <dbReference type="EMBL" id="KAK6743062.1"/>
    </source>
</evidence>
<name>A0ABR1CXM2_NECAM</name>
<protein>
    <submittedName>
        <fullName evidence="2">Uncharacterized protein</fullName>
    </submittedName>
</protein>
<dbReference type="EMBL" id="JAVFWL010000003">
    <property type="protein sequence ID" value="KAK6743062.1"/>
    <property type="molecule type" value="Genomic_DNA"/>
</dbReference>
<reference evidence="2 3" key="1">
    <citation type="submission" date="2023-08" db="EMBL/GenBank/DDBJ databases">
        <title>A Necator americanus chromosomal reference genome.</title>
        <authorList>
            <person name="Ilik V."/>
            <person name="Petrzelkova K.J."/>
            <person name="Pardy F."/>
            <person name="Fuh T."/>
            <person name="Niatou-Singa F.S."/>
            <person name="Gouil Q."/>
            <person name="Baker L."/>
            <person name="Ritchie M.E."/>
            <person name="Jex A.R."/>
            <person name="Gazzola D."/>
            <person name="Li H."/>
            <person name="Toshio Fujiwara R."/>
            <person name="Zhan B."/>
            <person name="Aroian R.V."/>
            <person name="Pafco B."/>
            <person name="Schwarz E.M."/>
        </authorList>
    </citation>
    <scope>NUCLEOTIDE SEQUENCE [LARGE SCALE GENOMIC DNA]</scope>
    <source>
        <strain evidence="2 3">Aroian</strain>
        <tissue evidence="2">Whole animal</tissue>
    </source>
</reference>
<comment type="caution">
    <text evidence="2">The sequence shown here is derived from an EMBL/GenBank/DDBJ whole genome shotgun (WGS) entry which is preliminary data.</text>
</comment>
<feature type="region of interest" description="Disordered" evidence="1">
    <location>
        <begin position="35"/>
        <end position="65"/>
    </location>
</feature>
<gene>
    <name evidence="2" type="primary">Necator_chrIII.g11135</name>
    <name evidence="2" type="ORF">RB195_010370</name>
</gene>
<evidence type="ECO:0000256" key="1">
    <source>
        <dbReference type="SAM" id="MobiDB-lite"/>
    </source>
</evidence>
<dbReference type="Proteomes" id="UP001303046">
    <property type="component" value="Unassembled WGS sequence"/>
</dbReference>
<accession>A0ABR1CXM2</accession>
<organism evidence="2 3">
    <name type="scientific">Necator americanus</name>
    <name type="common">Human hookworm</name>
    <dbReference type="NCBI Taxonomy" id="51031"/>
    <lineage>
        <taxon>Eukaryota</taxon>
        <taxon>Metazoa</taxon>
        <taxon>Ecdysozoa</taxon>
        <taxon>Nematoda</taxon>
        <taxon>Chromadorea</taxon>
        <taxon>Rhabditida</taxon>
        <taxon>Rhabditina</taxon>
        <taxon>Rhabditomorpha</taxon>
        <taxon>Strongyloidea</taxon>
        <taxon>Ancylostomatidae</taxon>
        <taxon>Bunostominae</taxon>
        <taxon>Necator</taxon>
    </lineage>
</organism>
<keyword evidence="3" id="KW-1185">Reference proteome</keyword>